<accession>A0A803KV23</accession>
<dbReference type="GO" id="GO:0070628">
    <property type="term" value="F:proteasome binding"/>
    <property type="evidence" value="ECO:0007669"/>
    <property type="project" value="TreeGrafter"/>
</dbReference>
<feature type="region of interest" description="Disordered" evidence="6">
    <location>
        <begin position="1"/>
        <end position="47"/>
    </location>
</feature>
<dbReference type="GO" id="GO:0031593">
    <property type="term" value="F:polyubiquitin modification-dependent protein binding"/>
    <property type="evidence" value="ECO:0007669"/>
    <property type="project" value="UniProtKB-UniRule"/>
</dbReference>
<dbReference type="FunFam" id="1.10.8.10:FF:000002">
    <property type="entry name" value="UV excision repair protein RAD23 homolog"/>
    <property type="match status" value="1"/>
</dbReference>
<organism evidence="8 9">
    <name type="scientific">Chenopodium quinoa</name>
    <name type="common">Quinoa</name>
    <dbReference type="NCBI Taxonomy" id="63459"/>
    <lineage>
        <taxon>Eukaryota</taxon>
        <taxon>Viridiplantae</taxon>
        <taxon>Streptophyta</taxon>
        <taxon>Embryophyta</taxon>
        <taxon>Tracheophyta</taxon>
        <taxon>Spermatophyta</taxon>
        <taxon>Magnoliopsida</taxon>
        <taxon>eudicotyledons</taxon>
        <taxon>Gunneridae</taxon>
        <taxon>Pentapetalae</taxon>
        <taxon>Caryophyllales</taxon>
        <taxon>Chenopodiaceae</taxon>
        <taxon>Chenopodioideae</taxon>
        <taxon>Atripliceae</taxon>
        <taxon>Chenopodium</taxon>
    </lineage>
</organism>
<keyword evidence="4 5" id="KW-0539">Nucleus</keyword>
<dbReference type="PANTHER" id="PTHR10621">
    <property type="entry name" value="UV EXCISION REPAIR PROTEIN RAD23"/>
    <property type="match status" value="1"/>
</dbReference>
<reference evidence="8" key="2">
    <citation type="submission" date="2021-03" db="UniProtKB">
        <authorList>
            <consortium name="EnsemblPlants"/>
        </authorList>
    </citation>
    <scope>IDENTIFICATION</scope>
</reference>
<keyword evidence="3 5" id="KW-0234">DNA repair</keyword>
<dbReference type="Gramene" id="AUR62002881-RA">
    <property type="protein sequence ID" value="AUR62002881-RA:cds"/>
    <property type="gene ID" value="AUR62002881"/>
</dbReference>
<dbReference type="SMART" id="SM00727">
    <property type="entry name" value="STI1"/>
    <property type="match status" value="1"/>
</dbReference>
<evidence type="ECO:0000313" key="9">
    <source>
        <dbReference type="Proteomes" id="UP000596660"/>
    </source>
</evidence>
<dbReference type="InterPro" id="IPR009060">
    <property type="entry name" value="UBA-like_sf"/>
</dbReference>
<dbReference type="GO" id="GO:0043161">
    <property type="term" value="P:proteasome-mediated ubiquitin-dependent protein catabolic process"/>
    <property type="evidence" value="ECO:0007669"/>
    <property type="project" value="UniProtKB-UniRule"/>
</dbReference>
<reference evidence="8" key="1">
    <citation type="journal article" date="2017" name="Nature">
        <title>The genome of Chenopodium quinoa.</title>
        <authorList>
            <person name="Jarvis D.E."/>
            <person name="Ho Y.S."/>
            <person name="Lightfoot D.J."/>
            <person name="Schmoeckel S.M."/>
            <person name="Li B."/>
            <person name="Borm T.J.A."/>
            <person name="Ohyanagi H."/>
            <person name="Mineta K."/>
            <person name="Michell C.T."/>
            <person name="Saber N."/>
            <person name="Kharbatia N.M."/>
            <person name="Rupper R.R."/>
            <person name="Sharp A.R."/>
            <person name="Dally N."/>
            <person name="Boughton B.A."/>
            <person name="Woo Y.H."/>
            <person name="Gao G."/>
            <person name="Schijlen E.G.W.M."/>
            <person name="Guo X."/>
            <person name="Momin A.A."/>
            <person name="Negrao S."/>
            <person name="Al-Babili S."/>
            <person name="Gehring C."/>
            <person name="Roessner U."/>
            <person name="Jung C."/>
            <person name="Murphy K."/>
            <person name="Arold S.T."/>
            <person name="Gojobori T."/>
            <person name="van der Linden C.G."/>
            <person name="van Loo E.N."/>
            <person name="Jellen E.N."/>
            <person name="Maughan P.J."/>
            <person name="Tester M."/>
        </authorList>
    </citation>
    <scope>NUCLEOTIDE SEQUENCE [LARGE SCALE GENOMIC DNA]</scope>
    <source>
        <strain evidence="8">cv. PI 614886</strain>
    </source>
</reference>
<dbReference type="Proteomes" id="UP000596660">
    <property type="component" value="Unplaced"/>
</dbReference>
<evidence type="ECO:0000256" key="5">
    <source>
        <dbReference type="RuleBase" id="RU367049"/>
    </source>
</evidence>
<dbReference type="PROSITE" id="PS50030">
    <property type="entry name" value="UBA"/>
    <property type="match status" value="2"/>
</dbReference>
<keyword evidence="2 5" id="KW-0227">DNA damage</keyword>
<feature type="region of interest" description="Disordered" evidence="6">
    <location>
        <begin position="110"/>
        <end position="147"/>
    </location>
</feature>
<feature type="domain" description="UBA" evidence="7">
    <location>
        <begin position="245"/>
        <end position="286"/>
    </location>
</feature>
<dbReference type="OMA" id="HENTIQH"/>
<comment type="subcellular location">
    <subcellularLocation>
        <location evidence="5">Nucleus</location>
    </subcellularLocation>
    <subcellularLocation>
        <location evidence="5">Cytoplasm</location>
    </subcellularLocation>
</comment>
<dbReference type="FunFam" id="1.10.10.540:FF:000001">
    <property type="entry name" value="UV excision repair protein RAD23 B"/>
    <property type="match status" value="1"/>
</dbReference>
<dbReference type="GO" id="GO:0003684">
    <property type="term" value="F:damaged DNA binding"/>
    <property type="evidence" value="ECO:0007669"/>
    <property type="project" value="UniProtKB-UniRule"/>
</dbReference>
<dbReference type="FunFam" id="1.10.8.10:FF:000003">
    <property type="entry name" value="UV excision repair protein RAD23 homolog"/>
    <property type="match status" value="1"/>
</dbReference>
<keyword evidence="5" id="KW-0963">Cytoplasm</keyword>
<evidence type="ECO:0000259" key="7">
    <source>
        <dbReference type="PROSITE" id="PS50030"/>
    </source>
</evidence>
<feature type="compositionally biased region" description="Polar residues" evidence="6">
    <location>
        <begin position="112"/>
        <end position="131"/>
    </location>
</feature>
<dbReference type="GO" id="GO:0005654">
    <property type="term" value="C:nucleoplasm"/>
    <property type="evidence" value="ECO:0007669"/>
    <property type="project" value="TreeGrafter"/>
</dbReference>
<dbReference type="GO" id="GO:0043130">
    <property type="term" value="F:ubiquitin binding"/>
    <property type="evidence" value="ECO:0007669"/>
    <property type="project" value="UniProtKB-UniRule"/>
</dbReference>
<dbReference type="EnsemblPlants" id="AUR62002881-RA">
    <property type="protein sequence ID" value="AUR62002881-RA:cds"/>
    <property type="gene ID" value="AUR62002881"/>
</dbReference>
<protein>
    <recommendedName>
        <fullName evidence="5">Ubiquitin receptor RAD23</fullName>
    </recommendedName>
    <alternativeName>
        <fullName evidence="5">DNA repair protein RAD23</fullName>
    </alternativeName>
</protein>
<proteinExistence type="inferred from homology"/>
<dbReference type="GO" id="GO:0005829">
    <property type="term" value="C:cytosol"/>
    <property type="evidence" value="ECO:0007669"/>
    <property type="project" value="TreeGrafter"/>
</dbReference>
<comment type="function">
    <text evidence="5">Multiubiquitin chain receptor involved in modulation of proteasomal degradation. Involved in nucleotide excision repair.</text>
</comment>
<dbReference type="SMART" id="SM00165">
    <property type="entry name" value="UBA"/>
    <property type="match status" value="2"/>
</dbReference>
<dbReference type="Pfam" id="PF00627">
    <property type="entry name" value="UBA"/>
    <property type="match status" value="2"/>
</dbReference>
<evidence type="ECO:0000313" key="8">
    <source>
        <dbReference type="EnsemblPlants" id="AUR62002881-RA:cds"/>
    </source>
</evidence>
<dbReference type="SUPFAM" id="SSF101238">
    <property type="entry name" value="XPC-binding domain"/>
    <property type="match status" value="1"/>
</dbReference>
<evidence type="ECO:0000256" key="1">
    <source>
        <dbReference type="ARBA" id="ARBA00022737"/>
    </source>
</evidence>
<dbReference type="SUPFAM" id="SSF46934">
    <property type="entry name" value="UBA-like"/>
    <property type="match status" value="2"/>
</dbReference>
<feature type="domain" description="UBA" evidence="7">
    <location>
        <begin position="59"/>
        <end position="102"/>
    </location>
</feature>
<evidence type="ECO:0000256" key="2">
    <source>
        <dbReference type="ARBA" id="ARBA00022763"/>
    </source>
</evidence>
<dbReference type="InterPro" id="IPR015940">
    <property type="entry name" value="UBA"/>
</dbReference>
<dbReference type="Pfam" id="PF09280">
    <property type="entry name" value="XPC-binding"/>
    <property type="match status" value="1"/>
</dbReference>
<dbReference type="InterPro" id="IPR004806">
    <property type="entry name" value="Rad23"/>
</dbReference>
<dbReference type="PRINTS" id="PR01839">
    <property type="entry name" value="RAD23PROTEIN"/>
</dbReference>
<feature type="compositionally biased region" description="Low complexity" evidence="6">
    <location>
        <begin position="35"/>
        <end position="45"/>
    </location>
</feature>
<dbReference type="InterPro" id="IPR015360">
    <property type="entry name" value="XPC-bd"/>
</dbReference>
<dbReference type="InterPro" id="IPR006636">
    <property type="entry name" value="STI1_HS-bd"/>
</dbReference>
<evidence type="ECO:0000256" key="6">
    <source>
        <dbReference type="SAM" id="MobiDB-lite"/>
    </source>
</evidence>
<evidence type="ECO:0000256" key="3">
    <source>
        <dbReference type="ARBA" id="ARBA00023204"/>
    </source>
</evidence>
<comment type="similarity">
    <text evidence="5">Belongs to the RAD23 family.</text>
</comment>
<keyword evidence="9" id="KW-1185">Reference proteome</keyword>
<dbReference type="InterPro" id="IPR036353">
    <property type="entry name" value="XPC-bd_sf"/>
</dbReference>
<dbReference type="GO" id="GO:0006289">
    <property type="term" value="P:nucleotide-excision repair"/>
    <property type="evidence" value="ECO:0007669"/>
    <property type="project" value="UniProtKB-UniRule"/>
</dbReference>
<evidence type="ECO:0000256" key="4">
    <source>
        <dbReference type="ARBA" id="ARBA00023242"/>
    </source>
</evidence>
<sequence length="290" mass="31078">MTAEAPASPGVEASTKPPITATDASLPAPMPTSVPTPSISSVPESDVGGQAASNLVVGNEHENTIQHILDMGGGIWDRDTVVHALRAASNNPEIAVEYLYSGIPEKSEKPSLVQSIGTRQRTNTSSVTQQPRRPASVLSGGPNAGPLNTFPQGLPTVGSSAAPSGALDFLRNSEQFQALRAMVQANPQVLQPMLQEFGKHNPNVMKLIQEHETEFHRLLNEPIGVEKGNILEQFATAMPQAVQVTAGEHAAIERLEAMGFDRSTVLEAYFACNKNEELTANYLLDHMHDF</sequence>
<dbReference type="PANTHER" id="PTHR10621:SF35">
    <property type="entry name" value="UBIQUITIN RECEPTOR RAD23C"/>
    <property type="match status" value="1"/>
</dbReference>
<dbReference type="Gene3D" id="1.10.10.540">
    <property type="entry name" value="XPC-binding domain"/>
    <property type="match status" value="1"/>
</dbReference>
<keyword evidence="1" id="KW-0677">Repeat</keyword>
<dbReference type="AlphaFoldDB" id="A0A803KV23"/>
<dbReference type="Gene3D" id="1.10.8.10">
    <property type="entry name" value="DNA helicase RuvA subunit, C-terminal domain"/>
    <property type="match status" value="2"/>
</dbReference>
<name>A0A803KV23_CHEQI</name>
<dbReference type="NCBIfam" id="TIGR00601">
    <property type="entry name" value="rad23"/>
    <property type="match status" value="1"/>
</dbReference>